<dbReference type="OrthoDB" id="9799639at2"/>
<dbReference type="EMBL" id="VFMO01000001">
    <property type="protein sequence ID" value="TQJ13287.1"/>
    <property type="molecule type" value="Genomic_DNA"/>
</dbReference>
<dbReference type="AlphaFoldDB" id="A0A542ED79"/>
<keyword evidence="5" id="KW-0689">Ribosomal protein</keyword>
<dbReference type="InterPro" id="IPR029063">
    <property type="entry name" value="SAM-dependent_MTases_sf"/>
</dbReference>
<keyword evidence="2" id="KW-0809">Transit peptide</keyword>
<comment type="caution">
    <text evidence="5">The sequence shown here is derived from an EMBL/GenBank/DDBJ whole genome shotgun (WGS) entry which is preliminary data.</text>
</comment>
<gene>
    <name evidence="5" type="ORF">FB459_0695</name>
</gene>
<dbReference type="GO" id="GO:0008168">
    <property type="term" value="F:methyltransferase activity"/>
    <property type="evidence" value="ECO:0007669"/>
    <property type="project" value="UniProtKB-KW"/>
</dbReference>
<keyword evidence="1" id="KW-0479">Metal-binding</keyword>
<dbReference type="GO" id="GO:0006412">
    <property type="term" value="P:translation"/>
    <property type="evidence" value="ECO:0007669"/>
    <property type="project" value="InterPro"/>
</dbReference>
<dbReference type="SUPFAM" id="SSF53335">
    <property type="entry name" value="S-adenosyl-L-methionine-dependent methyltransferases"/>
    <property type="match status" value="1"/>
</dbReference>
<dbReference type="RefSeq" id="WP_141927467.1">
    <property type="nucleotide sequence ID" value="NZ_BAABCI010000015.1"/>
</dbReference>
<dbReference type="GO" id="GO:0003735">
    <property type="term" value="F:structural constituent of ribosome"/>
    <property type="evidence" value="ECO:0007669"/>
    <property type="project" value="TreeGrafter"/>
</dbReference>
<sequence length="315" mass="33512">MNSLAPVLRSALEDELAGRPRATLAAATARLSERYRRGGAAQAPILVTDADVAAYAAYRMPATYAACERALALSSLCFGGRIDSVVDLGGGTGAGAWAAASVFEPSSVRVLDQVDAALKCGQRLSSSVFDARFETWRVGSAVPAADLVMASFVLSELSEAQRAALVHAMGSSASEAVFLIEPGTPDGHQRILAARAQLVDSGWMIAAPCPQSGECPVRQPDWCHFAARVERSAMHRQIKGGDLSYEDEKFSFVFAVRSGASPSGARVLRHPGKRKGFVDLTVCDAAGETGRRVVTKKQGDAYKQARDLRWGDPWV</sequence>
<dbReference type="Gene3D" id="3.40.50.150">
    <property type="entry name" value="Vaccinia Virus protein VP39"/>
    <property type="match status" value="1"/>
</dbReference>
<evidence type="ECO:0000313" key="5">
    <source>
        <dbReference type="EMBL" id="TQJ13287.1"/>
    </source>
</evidence>
<dbReference type="GO" id="GO:0015935">
    <property type="term" value="C:small ribosomal subunit"/>
    <property type="evidence" value="ECO:0007669"/>
    <property type="project" value="TreeGrafter"/>
</dbReference>
<protein>
    <submittedName>
        <fullName evidence="5">Ribosomal protein RSM22 (Predicted rRNA methylase)</fullName>
    </submittedName>
</protein>
<organism evidence="5 6">
    <name type="scientific">Yimella lutea</name>
    <dbReference type="NCBI Taxonomy" id="587872"/>
    <lineage>
        <taxon>Bacteria</taxon>
        <taxon>Bacillati</taxon>
        <taxon>Actinomycetota</taxon>
        <taxon>Actinomycetes</taxon>
        <taxon>Micrococcales</taxon>
        <taxon>Dermacoccaceae</taxon>
        <taxon>Yimella</taxon>
    </lineage>
</organism>
<evidence type="ECO:0000313" key="6">
    <source>
        <dbReference type="Proteomes" id="UP000320806"/>
    </source>
</evidence>
<keyword evidence="3" id="KW-0408">Iron</keyword>
<dbReference type="PANTHER" id="PTHR13184">
    <property type="entry name" value="37S RIBOSOMAL PROTEIN S22"/>
    <property type="match status" value="1"/>
</dbReference>
<dbReference type="Proteomes" id="UP000320806">
    <property type="component" value="Unassembled WGS sequence"/>
</dbReference>
<keyword evidence="5" id="KW-0808">Transferase</keyword>
<name>A0A542ED79_9MICO</name>
<dbReference type="GO" id="GO:0051536">
    <property type="term" value="F:iron-sulfur cluster binding"/>
    <property type="evidence" value="ECO:0007669"/>
    <property type="project" value="UniProtKB-KW"/>
</dbReference>
<evidence type="ECO:0000256" key="1">
    <source>
        <dbReference type="ARBA" id="ARBA00022723"/>
    </source>
</evidence>
<keyword evidence="5" id="KW-0687">Ribonucleoprotein</keyword>
<dbReference type="Pfam" id="PF09243">
    <property type="entry name" value="Rsm22"/>
    <property type="match status" value="1"/>
</dbReference>
<dbReference type="PANTHER" id="PTHR13184:SF5">
    <property type="entry name" value="METHYLTRANSFERASE-LIKE PROTEIN 17, MITOCHONDRIAL"/>
    <property type="match status" value="1"/>
</dbReference>
<dbReference type="GO" id="GO:0046872">
    <property type="term" value="F:metal ion binding"/>
    <property type="evidence" value="ECO:0007669"/>
    <property type="project" value="UniProtKB-KW"/>
</dbReference>
<keyword evidence="5" id="KW-0489">Methyltransferase</keyword>
<evidence type="ECO:0000256" key="2">
    <source>
        <dbReference type="ARBA" id="ARBA00022946"/>
    </source>
</evidence>
<dbReference type="InterPro" id="IPR015324">
    <property type="entry name" value="Ribosomal_Rsm22-like"/>
</dbReference>
<dbReference type="GO" id="GO:0032259">
    <property type="term" value="P:methylation"/>
    <property type="evidence" value="ECO:0007669"/>
    <property type="project" value="UniProtKB-KW"/>
</dbReference>
<keyword evidence="6" id="KW-1185">Reference proteome</keyword>
<keyword evidence="4" id="KW-0411">Iron-sulfur</keyword>
<evidence type="ECO:0000256" key="3">
    <source>
        <dbReference type="ARBA" id="ARBA00023004"/>
    </source>
</evidence>
<proteinExistence type="predicted"/>
<dbReference type="InterPro" id="IPR052571">
    <property type="entry name" value="Mt_RNA_Methyltransferase"/>
</dbReference>
<accession>A0A542ED79</accession>
<evidence type="ECO:0000256" key="4">
    <source>
        <dbReference type="ARBA" id="ARBA00023014"/>
    </source>
</evidence>
<reference evidence="5 6" key="1">
    <citation type="submission" date="2019-06" db="EMBL/GenBank/DDBJ databases">
        <title>Sequencing the genomes of 1000 actinobacteria strains.</title>
        <authorList>
            <person name="Klenk H.-P."/>
        </authorList>
    </citation>
    <scope>NUCLEOTIDE SEQUENCE [LARGE SCALE GENOMIC DNA]</scope>
    <source>
        <strain evidence="5 6">DSM 19828</strain>
    </source>
</reference>